<dbReference type="KEGG" id="pchm:VFPPC_15981"/>
<evidence type="ECO:0000313" key="1">
    <source>
        <dbReference type="EMBL" id="OAQ66075.1"/>
    </source>
</evidence>
<gene>
    <name evidence="1" type="ORF">VFPPC_15981</name>
</gene>
<dbReference type="RefSeq" id="XP_018143162.1">
    <property type="nucleotide sequence ID" value="XM_018293734.1"/>
</dbReference>
<proteinExistence type="predicted"/>
<reference evidence="1 2" key="1">
    <citation type="journal article" date="2016" name="PLoS Pathog.">
        <title>Biosynthesis of antibiotic leucinostatins in bio-control fungus Purpureocillium lilacinum and their inhibition on phytophthora revealed by genome mining.</title>
        <authorList>
            <person name="Wang G."/>
            <person name="Liu Z."/>
            <person name="Lin R."/>
            <person name="Li E."/>
            <person name="Mao Z."/>
            <person name="Ling J."/>
            <person name="Yang Y."/>
            <person name="Yin W.B."/>
            <person name="Xie B."/>
        </authorList>
    </citation>
    <scope>NUCLEOTIDE SEQUENCE [LARGE SCALE GENOMIC DNA]</scope>
    <source>
        <strain evidence="1">170</strain>
    </source>
</reference>
<evidence type="ECO:0000313" key="2">
    <source>
        <dbReference type="Proteomes" id="UP000078397"/>
    </source>
</evidence>
<dbReference type="AlphaFoldDB" id="A0A179FKD1"/>
<dbReference type="GeneID" id="28857728"/>
<accession>A0A179FKD1</accession>
<keyword evidence="2" id="KW-1185">Reference proteome</keyword>
<organism evidence="1 2">
    <name type="scientific">Pochonia chlamydosporia 170</name>
    <dbReference type="NCBI Taxonomy" id="1380566"/>
    <lineage>
        <taxon>Eukaryota</taxon>
        <taxon>Fungi</taxon>
        <taxon>Dikarya</taxon>
        <taxon>Ascomycota</taxon>
        <taxon>Pezizomycotina</taxon>
        <taxon>Sordariomycetes</taxon>
        <taxon>Hypocreomycetidae</taxon>
        <taxon>Hypocreales</taxon>
        <taxon>Clavicipitaceae</taxon>
        <taxon>Pochonia</taxon>
    </lineage>
</organism>
<name>A0A179FKD1_METCM</name>
<dbReference type="EMBL" id="LSBJ02000004">
    <property type="protein sequence ID" value="OAQ66075.1"/>
    <property type="molecule type" value="Genomic_DNA"/>
</dbReference>
<dbReference type="Proteomes" id="UP000078397">
    <property type="component" value="Unassembled WGS sequence"/>
</dbReference>
<comment type="caution">
    <text evidence="1">The sequence shown here is derived from an EMBL/GenBank/DDBJ whole genome shotgun (WGS) entry which is preliminary data.</text>
</comment>
<sequence length="101" mass="11255">MFCRRCPQYELVESTNGAIDPHPRLCTFLEGCNGNHVSAHLDGSNQGHATEYSAVEYHLVGSILTDRGYLRVAIMSLGNGETWFVRLNALLLPFSGLLKRF</sequence>
<protein>
    <submittedName>
        <fullName evidence="1">Uncharacterized protein</fullName>
    </submittedName>
</protein>